<proteinExistence type="predicted"/>
<evidence type="ECO:0000313" key="4">
    <source>
        <dbReference type="Proteomes" id="UP001175000"/>
    </source>
</evidence>
<evidence type="ECO:0000256" key="1">
    <source>
        <dbReference type="SAM" id="MobiDB-lite"/>
    </source>
</evidence>
<feature type="chain" id="PRO_5041355117" evidence="2">
    <location>
        <begin position="20"/>
        <end position="306"/>
    </location>
</feature>
<accession>A0AA39WVR8</accession>
<protein>
    <submittedName>
        <fullName evidence="3">Uncharacterized protein</fullName>
    </submittedName>
</protein>
<dbReference type="Proteomes" id="UP001175000">
    <property type="component" value="Unassembled WGS sequence"/>
</dbReference>
<evidence type="ECO:0000256" key="2">
    <source>
        <dbReference type="SAM" id="SignalP"/>
    </source>
</evidence>
<organism evidence="3 4">
    <name type="scientific">Immersiella caudata</name>
    <dbReference type="NCBI Taxonomy" id="314043"/>
    <lineage>
        <taxon>Eukaryota</taxon>
        <taxon>Fungi</taxon>
        <taxon>Dikarya</taxon>
        <taxon>Ascomycota</taxon>
        <taxon>Pezizomycotina</taxon>
        <taxon>Sordariomycetes</taxon>
        <taxon>Sordariomycetidae</taxon>
        <taxon>Sordariales</taxon>
        <taxon>Lasiosphaeriaceae</taxon>
        <taxon>Immersiella</taxon>
    </lineage>
</organism>
<name>A0AA39WVR8_9PEZI</name>
<evidence type="ECO:0000313" key="3">
    <source>
        <dbReference type="EMBL" id="KAK0622480.1"/>
    </source>
</evidence>
<keyword evidence="4" id="KW-1185">Reference proteome</keyword>
<comment type="caution">
    <text evidence="3">The sequence shown here is derived from an EMBL/GenBank/DDBJ whole genome shotgun (WGS) entry which is preliminary data.</text>
</comment>
<dbReference type="AlphaFoldDB" id="A0AA39WVR8"/>
<feature type="signal peptide" evidence="2">
    <location>
        <begin position="1"/>
        <end position="19"/>
    </location>
</feature>
<reference evidence="3" key="1">
    <citation type="submission" date="2023-06" db="EMBL/GenBank/DDBJ databases">
        <title>Genome-scale phylogeny and comparative genomics of the fungal order Sordariales.</title>
        <authorList>
            <consortium name="Lawrence Berkeley National Laboratory"/>
            <person name="Hensen N."/>
            <person name="Bonometti L."/>
            <person name="Westerberg I."/>
            <person name="Brannstrom I.O."/>
            <person name="Guillou S."/>
            <person name="Cros-Aarteil S."/>
            <person name="Calhoun S."/>
            <person name="Haridas S."/>
            <person name="Kuo A."/>
            <person name="Mondo S."/>
            <person name="Pangilinan J."/>
            <person name="Riley R."/>
            <person name="Labutti K."/>
            <person name="Andreopoulos B."/>
            <person name="Lipzen A."/>
            <person name="Chen C."/>
            <person name="Yanf M."/>
            <person name="Daum C."/>
            <person name="Ng V."/>
            <person name="Clum A."/>
            <person name="Steindorff A."/>
            <person name="Ohm R."/>
            <person name="Martin F."/>
            <person name="Silar P."/>
            <person name="Natvig D."/>
            <person name="Lalanne C."/>
            <person name="Gautier V."/>
            <person name="Ament-Velasquez S.L."/>
            <person name="Kruys A."/>
            <person name="Hutchinson M.I."/>
            <person name="Powell A.J."/>
            <person name="Barry K."/>
            <person name="Miller A.N."/>
            <person name="Grigoriev I.V."/>
            <person name="Debuchy R."/>
            <person name="Gladieux P."/>
            <person name="Thoren M.H."/>
            <person name="Johannesson H."/>
        </authorList>
    </citation>
    <scope>NUCLEOTIDE SEQUENCE</scope>
    <source>
        <strain evidence="3">CBS 606.72</strain>
    </source>
</reference>
<gene>
    <name evidence="3" type="ORF">B0T14DRAFT_563928</name>
</gene>
<sequence length="306" mass="32658">MISSPLLAFMLMLGKSAFSQEPTRTCAASCSLHGELMVMSWRPSKTANVDRNGITHSFDPSKTGTVYFITIINTVENKTSVTTSNKGVWAGYTPPLTDPDGTLVNLHTYTFKGQERTATVTYPTPFLEWPDSYGVERFSDDSGDCIDPDRPSNITVNVTVNPQPSERFLIDPDDPLGWAYTLAPGISGGSALRSNLHWMPDPTSAPHAEVTSCNASHNYAFDFFAYFQGSWKVVAVPSTILEGEDGGKVTAGATSGSKETQKPSSLTEVPGDFATITPGSSSATLRDRPGVHALLGLAIAAVVLGG</sequence>
<feature type="compositionally biased region" description="Polar residues" evidence="1">
    <location>
        <begin position="252"/>
        <end position="267"/>
    </location>
</feature>
<keyword evidence="2" id="KW-0732">Signal</keyword>
<feature type="region of interest" description="Disordered" evidence="1">
    <location>
        <begin position="244"/>
        <end position="273"/>
    </location>
</feature>
<dbReference type="EMBL" id="JAULSU010000003">
    <property type="protein sequence ID" value="KAK0622480.1"/>
    <property type="molecule type" value="Genomic_DNA"/>
</dbReference>